<evidence type="ECO:0000313" key="2">
    <source>
        <dbReference type="EMBL" id="SVA34494.1"/>
    </source>
</evidence>
<dbReference type="Gene3D" id="3.60.110.10">
    <property type="entry name" value="Carbon-nitrogen hydrolase"/>
    <property type="match status" value="1"/>
</dbReference>
<feature type="domain" description="CN hydrolase" evidence="1">
    <location>
        <begin position="1"/>
        <end position="86"/>
    </location>
</feature>
<feature type="non-terminal residue" evidence="2">
    <location>
        <position position="86"/>
    </location>
</feature>
<dbReference type="PANTHER" id="PTHR23088:SF27">
    <property type="entry name" value="DEAMINATED GLUTATHIONE AMIDASE"/>
    <property type="match status" value="1"/>
</dbReference>
<name>A0A381V2R5_9ZZZZ</name>
<sequence>VSTLAAIQMNSGGDLAANLDRASNLLQRAASTGAGLVVLPENFACMPEHMANRRSAAEADGCGPVQEFISSEAKRLQLWIVGGTIS</sequence>
<dbReference type="PANTHER" id="PTHR23088">
    <property type="entry name" value="NITRILASE-RELATED"/>
    <property type="match status" value="1"/>
</dbReference>
<dbReference type="EMBL" id="UINC01007662">
    <property type="protein sequence ID" value="SVA34494.1"/>
    <property type="molecule type" value="Genomic_DNA"/>
</dbReference>
<evidence type="ECO:0000259" key="1">
    <source>
        <dbReference type="PROSITE" id="PS50263"/>
    </source>
</evidence>
<dbReference type="InterPro" id="IPR036526">
    <property type="entry name" value="C-N_Hydrolase_sf"/>
</dbReference>
<feature type="non-terminal residue" evidence="2">
    <location>
        <position position="1"/>
    </location>
</feature>
<gene>
    <name evidence="2" type="ORF">METZ01_LOCUS87348</name>
</gene>
<dbReference type="InterPro" id="IPR003010">
    <property type="entry name" value="C-N_Hydrolase"/>
</dbReference>
<accession>A0A381V2R5</accession>
<dbReference type="PROSITE" id="PS50263">
    <property type="entry name" value="CN_HYDROLASE"/>
    <property type="match status" value="1"/>
</dbReference>
<protein>
    <recommendedName>
        <fullName evidence="1">CN hydrolase domain-containing protein</fullName>
    </recommendedName>
</protein>
<dbReference type="SUPFAM" id="SSF56317">
    <property type="entry name" value="Carbon-nitrogen hydrolase"/>
    <property type="match status" value="1"/>
</dbReference>
<dbReference type="Pfam" id="PF00795">
    <property type="entry name" value="CN_hydrolase"/>
    <property type="match status" value="1"/>
</dbReference>
<dbReference type="AlphaFoldDB" id="A0A381V2R5"/>
<reference evidence="2" key="1">
    <citation type="submission" date="2018-05" db="EMBL/GenBank/DDBJ databases">
        <authorList>
            <person name="Lanie J.A."/>
            <person name="Ng W.-L."/>
            <person name="Kazmierczak K.M."/>
            <person name="Andrzejewski T.M."/>
            <person name="Davidsen T.M."/>
            <person name="Wayne K.J."/>
            <person name="Tettelin H."/>
            <person name="Glass J.I."/>
            <person name="Rusch D."/>
            <person name="Podicherti R."/>
            <person name="Tsui H.-C.T."/>
            <person name="Winkler M.E."/>
        </authorList>
    </citation>
    <scope>NUCLEOTIDE SEQUENCE</scope>
</reference>
<proteinExistence type="predicted"/>
<organism evidence="2">
    <name type="scientific">marine metagenome</name>
    <dbReference type="NCBI Taxonomy" id="408172"/>
    <lineage>
        <taxon>unclassified sequences</taxon>
        <taxon>metagenomes</taxon>
        <taxon>ecological metagenomes</taxon>
    </lineage>
</organism>